<name>A0A1U8B8S4_NELNU</name>
<evidence type="ECO:0000313" key="4">
    <source>
        <dbReference type="Proteomes" id="UP000189703"/>
    </source>
</evidence>
<evidence type="ECO:0000256" key="3">
    <source>
        <dbReference type="SAM" id="MobiDB-lite"/>
    </source>
</evidence>
<dbReference type="PANTHER" id="PTHR31631:SF0">
    <property type="entry name" value="PROTEIN NETWORKED 2D"/>
    <property type="match status" value="1"/>
</dbReference>
<dbReference type="Pfam" id="PF07765">
    <property type="entry name" value="KIP1"/>
    <property type="match status" value="1"/>
</dbReference>
<dbReference type="GO" id="GO:0003779">
    <property type="term" value="F:actin binding"/>
    <property type="evidence" value="ECO:0007669"/>
    <property type="project" value="InterPro"/>
</dbReference>
<keyword evidence="1 2" id="KW-0175">Coiled coil</keyword>
<dbReference type="Pfam" id="PF25014">
    <property type="entry name" value="NET2A"/>
    <property type="match status" value="1"/>
</dbReference>
<dbReference type="KEGG" id="nnu:104611922"/>
<feature type="coiled-coil region" evidence="2">
    <location>
        <begin position="362"/>
        <end position="455"/>
    </location>
</feature>
<dbReference type="PROSITE" id="PS51774">
    <property type="entry name" value="NAB"/>
    <property type="match status" value="1"/>
</dbReference>
<dbReference type="InterPro" id="IPR056888">
    <property type="entry name" value="NET2A-D/KIP1-like_dom"/>
</dbReference>
<dbReference type="OMA" id="NAPRIME"/>
<dbReference type="Pfam" id="PF24918">
    <property type="entry name" value="NET2A_C"/>
    <property type="match status" value="1"/>
</dbReference>
<keyword evidence="4" id="KW-1185">Reference proteome</keyword>
<evidence type="ECO:0000256" key="1">
    <source>
        <dbReference type="ARBA" id="ARBA00023054"/>
    </source>
</evidence>
<dbReference type="AlphaFoldDB" id="A0A1U8B8S4"/>
<protein>
    <submittedName>
        <fullName evidence="5">Kinase-interacting protein 1-like</fullName>
    </submittedName>
</protein>
<dbReference type="Proteomes" id="UP000189703">
    <property type="component" value="Unplaced"/>
</dbReference>
<dbReference type="InterPro" id="IPR011684">
    <property type="entry name" value="NAB"/>
</dbReference>
<feature type="region of interest" description="Disordered" evidence="3">
    <location>
        <begin position="547"/>
        <end position="570"/>
    </location>
</feature>
<evidence type="ECO:0000313" key="5">
    <source>
        <dbReference type="RefSeq" id="XP_010277508.1"/>
    </source>
</evidence>
<feature type="compositionally biased region" description="Low complexity" evidence="3">
    <location>
        <begin position="170"/>
        <end position="179"/>
    </location>
</feature>
<dbReference type="eggNOG" id="ENOG502QQVH">
    <property type="taxonomic scope" value="Eukaryota"/>
</dbReference>
<dbReference type="OrthoDB" id="616075at2759"/>
<feature type="compositionally biased region" description="Basic and acidic residues" evidence="3">
    <location>
        <begin position="681"/>
        <end position="699"/>
    </location>
</feature>
<dbReference type="STRING" id="4432.A0A1U8B8S4"/>
<evidence type="ECO:0000256" key="2">
    <source>
        <dbReference type="SAM" id="Coils"/>
    </source>
</evidence>
<dbReference type="FunCoup" id="A0A1U8B8S4">
    <property type="interactions" value="67"/>
</dbReference>
<feature type="compositionally biased region" description="Basic and acidic residues" evidence="3">
    <location>
        <begin position="548"/>
        <end position="565"/>
    </location>
</feature>
<feature type="coiled-coil region" evidence="2">
    <location>
        <begin position="742"/>
        <end position="794"/>
    </location>
</feature>
<dbReference type="InterPro" id="IPR056889">
    <property type="entry name" value="NET2A-D/KIP1-like_C"/>
</dbReference>
<reference evidence="5" key="1">
    <citation type="submission" date="2025-08" db="UniProtKB">
        <authorList>
            <consortium name="RefSeq"/>
        </authorList>
    </citation>
    <scope>IDENTIFICATION</scope>
</reference>
<feature type="region of interest" description="Disordered" evidence="3">
    <location>
        <begin position="129"/>
        <end position="184"/>
    </location>
</feature>
<sequence length="1118" mass="128804">MMLQRAASNAYSWWWASHIRTKQSKWLEQNLQDMEEKVKYIVKLIEEDGDSFAKRAEMYYRKRPELIKFVEESYRAYRALAERYDHISGELQNANNTIATVFPEQVQFAMDEEDEDEYLKISNSSLNPTKLPMDLPEAPKPNIPKVPMIPKKEQNSPPTLLAKKSQPKKTTASTTITSSPRMSKAEALEEVDRLQKGILALQTEKEFFKSSYERSHTKYWEIEKQITEMQEEICSLQDEFNIGTVIEDDEARTLMAATALKSCQETLIQLQEKQERSAEEAKIECQRVKDAHEKLKTLRCEFLGDQIDQKILSDEKESISLNPNLNLAQEEISLKQDRLELGSICNKIMDHFEVKPGTSLTMSELVEKIDELANKVINLEVAVSCQTALIMRLKSETDELQAHLRTLEEDKSTLIKGSNNLIDRLRELDSQLQGIRDLNRNVEDQNNNLKKHFTELHCDLNHLSKKLQSVKPDEEVEMASSFKEVGTFPNDQSTKSLEEQEKVVTPAHGLINLGNRMEVEEMKDEVQNSSHQDEDVVQPNLITITSDISEKHSDEKEQGKVEKQDPSQTENIVVNVESQEGDIRHDDQPNCQQLKRVIEQSVKPDEEVEMTSSFKEVGTFPNDQSTKSLEEQEKVVIPAHGLVNLQNRMEVEEKKDGVQNSSYQDEYVVQPKLNTITSDILEKHSDEKEQGKVEKKDPSQAEDIVVDVKSQEGSIQHDVQPNWQQLFLNGLEDREKILLTEYTSILQNYKELKKKLSEVEKKNRDSQFETMVQLRELKTANAMKDEEIKSLHQKLSFLQTSSDKNSNIDPNDFDDSKLEMPHDAMTGGATSQFTNIPTVTPDHQPTIGRSIATKTAKIQTTQDEEDDDDDEIKVIFVNEPHTVSAIEEKFRMDVDKLLEENLEFWLRFSTSFHKIQKFQTIIQDLQAEFSKLKENKRKEGNTERSLKSDARPIYKHLREIQTELTVWLEQNALLKDELQYRFSSLCNMQEEISRVSKACSEAEEVEFTSYQAAKFQGEVLNMQQENNKVAEELQAGLDHVRGLRFEIEKTLSKLNEEFDLSGSKNHHSHIKHTTSRPRVPLRSFIFGDKPKKQKPSIFSCMNPALRKQHSNLRTGLPI</sequence>
<gene>
    <name evidence="5" type="primary">LOC104611922</name>
</gene>
<feature type="region of interest" description="Disordered" evidence="3">
    <location>
        <begin position="681"/>
        <end position="701"/>
    </location>
</feature>
<dbReference type="RefSeq" id="XP_010277508.1">
    <property type="nucleotide sequence ID" value="XM_010279206.2"/>
</dbReference>
<dbReference type="PANTHER" id="PTHR31631">
    <property type="entry name" value="PROTEIN NETWORKED 2D"/>
    <property type="match status" value="1"/>
</dbReference>
<feature type="coiled-coil region" evidence="2">
    <location>
        <begin position="260"/>
        <end position="298"/>
    </location>
</feature>
<dbReference type="GeneID" id="104611922"/>
<proteinExistence type="predicted"/>
<feature type="coiled-coil region" evidence="2">
    <location>
        <begin position="915"/>
        <end position="977"/>
    </location>
</feature>
<organism evidence="4 5">
    <name type="scientific">Nelumbo nucifera</name>
    <name type="common">Sacred lotus</name>
    <dbReference type="NCBI Taxonomy" id="4432"/>
    <lineage>
        <taxon>Eukaryota</taxon>
        <taxon>Viridiplantae</taxon>
        <taxon>Streptophyta</taxon>
        <taxon>Embryophyta</taxon>
        <taxon>Tracheophyta</taxon>
        <taxon>Spermatophyta</taxon>
        <taxon>Magnoliopsida</taxon>
        <taxon>Proteales</taxon>
        <taxon>Nelumbonaceae</taxon>
        <taxon>Nelumbo</taxon>
    </lineage>
</organism>
<accession>A0A1U8B8S4</accession>